<reference evidence="3" key="1">
    <citation type="submission" date="2022-04" db="EMBL/GenBank/DDBJ databases">
        <authorList>
            <person name="Xu L."/>
            <person name="Lv Z."/>
        </authorList>
    </citation>
    <scope>NUCLEOTIDE SEQUENCE</scope>
    <source>
        <strain evidence="3">LV_2022a</strain>
    </source>
</reference>
<dbReference type="PRINTS" id="PR00837">
    <property type="entry name" value="V5TPXLIKE"/>
</dbReference>
<evidence type="ECO:0000313" key="3">
    <source>
        <dbReference type="EMBL" id="KAK4468383.1"/>
    </source>
</evidence>
<name>A0AAE2D1X8_SCHME</name>
<proteinExistence type="predicted"/>
<organism evidence="3 4">
    <name type="scientific">Schistosoma mekongi</name>
    <name type="common">Parasitic worm</name>
    <dbReference type="NCBI Taxonomy" id="38744"/>
    <lineage>
        <taxon>Eukaryota</taxon>
        <taxon>Metazoa</taxon>
        <taxon>Spiralia</taxon>
        <taxon>Lophotrochozoa</taxon>
        <taxon>Platyhelminthes</taxon>
        <taxon>Trematoda</taxon>
        <taxon>Digenea</taxon>
        <taxon>Strigeidida</taxon>
        <taxon>Schistosomatoidea</taxon>
        <taxon>Schistosomatidae</taxon>
        <taxon>Schistosoma</taxon>
    </lineage>
</organism>
<dbReference type="CDD" id="cd05380">
    <property type="entry name" value="CAP_euk"/>
    <property type="match status" value="1"/>
</dbReference>
<evidence type="ECO:0000256" key="1">
    <source>
        <dbReference type="SAM" id="MobiDB-lite"/>
    </source>
</evidence>
<protein>
    <recommendedName>
        <fullName evidence="2">SCP domain-containing protein</fullName>
    </recommendedName>
</protein>
<dbReference type="Gene3D" id="3.40.33.10">
    <property type="entry name" value="CAP"/>
    <property type="match status" value="1"/>
</dbReference>
<comment type="caution">
    <text evidence="3">The sequence shown here is derived from an EMBL/GenBank/DDBJ whole genome shotgun (WGS) entry which is preliminary data.</text>
</comment>
<sequence length="252" mass="28854">HKMRSLQIITVIITYNIVVRASKTMNKERKLNAKSAELLRIHNKYRQDLVDCKVEGQPPAKYMPPLKWNYNLAKQAQNLANKCILRHELATSSKFHWVGQNIAIHPSIQSGVDAWFNEHKMYNFYGGKCDECLHYTQMVWAKTTDIGCGVAKCPAYQGFAIVCNYGPGGNWNNEKPYEVKRRDECPDVRNSASRNAQSPPVKYNPESLRLHQNHQDLSTLPHNGQARSRIKHPAQSSKRPTECKCNSVQEIH</sequence>
<dbReference type="EMBL" id="JALJAT010000006">
    <property type="protein sequence ID" value="KAK4468383.1"/>
    <property type="molecule type" value="Genomic_DNA"/>
</dbReference>
<feature type="domain" description="SCP" evidence="2">
    <location>
        <begin position="33"/>
        <end position="173"/>
    </location>
</feature>
<feature type="compositionally biased region" description="Polar residues" evidence="1">
    <location>
        <begin position="217"/>
        <end position="226"/>
    </location>
</feature>
<dbReference type="Proteomes" id="UP001292079">
    <property type="component" value="Unassembled WGS sequence"/>
</dbReference>
<keyword evidence="4" id="KW-1185">Reference proteome</keyword>
<dbReference type="AlphaFoldDB" id="A0AAE2D1X8"/>
<feature type="region of interest" description="Disordered" evidence="1">
    <location>
        <begin position="182"/>
        <end position="205"/>
    </location>
</feature>
<dbReference type="SMART" id="SM00198">
    <property type="entry name" value="SCP"/>
    <property type="match status" value="1"/>
</dbReference>
<reference evidence="3" key="2">
    <citation type="journal article" date="2023" name="Infect Dis Poverty">
        <title>Chromosome-scale genome of the human blood fluke Schistosoma mekongi and its implications for public health.</title>
        <authorList>
            <person name="Zhou M."/>
            <person name="Xu L."/>
            <person name="Xu D."/>
            <person name="Chen W."/>
            <person name="Khan J."/>
            <person name="Hu Y."/>
            <person name="Huang H."/>
            <person name="Wei H."/>
            <person name="Zhang Y."/>
            <person name="Chusongsang P."/>
            <person name="Tanasarnprasert K."/>
            <person name="Hu X."/>
            <person name="Limpanont Y."/>
            <person name="Lv Z."/>
        </authorList>
    </citation>
    <scope>NUCLEOTIDE SEQUENCE</scope>
    <source>
        <strain evidence="3">LV_2022a</strain>
    </source>
</reference>
<evidence type="ECO:0000259" key="2">
    <source>
        <dbReference type="SMART" id="SM00198"/>
    </source>
</evidence>
<dbReference type="SUPFAM" id="SSF55797">
    <property type="entry name" value="PR-1-like"/>
    <property type="match status" value="1"/>
</dbReference>
<dbReference type="InterPro" id="IPR035940">
    <property type="entry name" value="CAP_sf"/>
</dbReference>
<dbReference type="PANTHER" id="PTHR10334">
    <property type="entry name" value="CYSTEINE-RICH SECRETORY PROTEIN-RELATED"/>
    <property type="match status" value="1"/>
</dbReference>
<gene>
    <name evidence="3" type="ORF">MN116_000179</name>
</gene>
<feature type="region of interest" description="Disordered" evidence="1">
    <location>
        <begin position="217"/>
        <end position="252"/>
    </location>
</feature>
<evidence type="ECO:0000313" key="4">
    <source>
        <dbReference type="Proteomes" id="UP001292079"/>
    </source>
</evidence>
<accession>A0AAE2D1X8</accession>
<dbReference type="InterPro" id="IPR001283">
    <property type="entry name" value="CRISP-related"/>
</dbReference>
<dbReference type="Pfam" id="PF00188">
    <property type="entry name" value="CAP"/>
    <property type="match status" value="1"/>
</dbReference>
<feature type="non-terminal residue" evidence="3">
    <location>
        <position position="252"/>
    </location>
</feature>
<feature type="compositionally biased region" description="Polar residues" evidence="1">
    <location>
        <begin position="234"/>
        <end position="252"/>
    </location>
</feature>
<dbReference type="InterPro" id="IPR014044">
    <property type="entry name" value="CAP_dom"/>
</dbReference>